<sequence length="126" mass="13978">MSFMGFFGGMDLDKPFYKSRMFIGGTVACIALLGVEYYMDNYGPKRLTPSERARVEEEEWAEEEARLERLKARDPNLRNYLNQMSSSSPEATATRPTQSILKGDVAPIQVQAESTEPQAASGASTS</sequence>
<accession>A0A0L0DTM4</accession>
<evidence type="ECO:0000256" key="1">
    <source>
        <dbReference type="SAM" id="MobiDB-lite"/>
    </source>
</evidence>
<evidence type="ECO:0000313" key="4">
    <source>
        <dbReference type="Proteomes" id="UP000054408"/>
    </source>
</evidence>
<keyword evidence="2" id="KW-1133">Transmembrane helix</keyword>
<dbReference type="GeneID" id="25569138"/>
<name>A0A0L0DTM4_THETB</name>
<keyword evidence="2" id="KW-0812">Transmembrane</keyword>
<feature type="compositionally biased region" description="Polar residues" evidence="1">
    <location>
        <begin position="111"/>
        <end position="126"/>
    </location>
</feature>
<dbReference type="AlphaFoldDB" id="A0A0L0DTM4"/>
<reference evidence="3 4" key="1">
    <citation type="submission" date="2010-05" db="EMBL/GenBank/DDBJ databases">
        <title>The Genome Sequence of Thecamonas trahens ATCC 50062.</title>
        <authorList>
            <consortium name="The Broad Institute Genome Sequencing Platform"/>
            <person name="Russ C."/>
            <person name="Cuomo C."/>
            <person name="Shea T."/>
            <person name="Young S.K."/>
            <person name="Zeng Q."/>
            <person name="Koehrsen M."/>
            <person name="Haas B."/>
            <person name="Borodovsky M."/>
            <person name="Guigo R."/>
            <person name="Alvarado L."/>
            <person name="Berlin A."/>
            <person name="Bochicchio J."/>
            <person name="Borenstein D."/>
            <person name="Chapman S."/>
            <person name="Chen Z."/>
            <person name="Freedman E."/>
            <person name="Gellesch M."/>
            <person name="Goldberg J."/>
            <person name="Griggs A."/>
            <person name="Gujja S."/>
            <person name="Heilman E."/>
            <person name="Heiman D."/>
            <person name="Hepburn T."/>
            <person name="Howarth C."/>
            <person name="Jen D."/>
            <person name="Larson L."/>
            <person name="Mehta T."/>
            <person name="Park D."/>
            <person name="Pearson M."/>
            <person name="Roberts A."/>
            <person name="Saif S."/>
            <person name="Shenoy N."/>
            <person name="Sisk P."/>
            <person name="Stolte C."/>
            <person name="Sykes S."/>
            <person name="Thomson T."/>
            <person name="Walk T."/>
            <person name="White J."/>
            <person name="Yandava C."/>
            <person name="Burger G."/>
            <person name="Gray M.W."/>
            <person name="Holland P.W.H."/>
            <person name="King N."/>
            <person name="Lang F.B.F."/>
            <person name="Roger A.J."/>
            <person name="Ruiz-Trillo I."/>
            <person name="Lander E."/>
            <person name="Nusbaum C."/>
        </authorList>
    </citation>
    <scope>NUCLEOTIDE SEQUENCE [LARGE SCALE GENOMIC DNA]</scope>
    <source>
        <strain evidence="3 4">ATCC 50062</strain>
    </source>
</reference>
<feature type="region of interest" description="Disordered" evidence="1">
    <location>
        <begin position="80"/>
        <end position="126"/>
    </location>
</feature>
<gene>
    <name evidence="3" type="ORF">AMSG_11072</name>
</gene>
<keyword evidence="2" id="KW-0472">Membrane</keyword>
<evidence type="ECO:0000313" key="3">
    <source>
        <dbReference type="EMBL" id="KNC55411.1"/>
    </source>
</evidence>
<protein>
    <submittedName>
        <fullName evidence="3">Uncharacterized protein</fullName>
    </submittedName>
</protein>
<dbReference type="RefSeq" id="XP_013752950.1">
    <property type="nucleotide sequence ID" value="XM_013897496.1"/>
</dbReference>
<dbReference type="EMBL" id="GL349501">
    <property type="protein sequence ID" value="KNC55411.1"/>
    <property type="molecule type" value="Genomic_DNA"/>
</dbReference>
<proteinExistence type="predicted"/>
<dbReference type="Proteomes" id="UP000054408">
    <property type="component" value="Unassembled WGS sequence"/>
</dbReference>
<feature type="transmembrane region" description="Helical" evidence="2">
    <location>
        <begin position="20"/>
        <end position="39"/>
    </location>
</feature>
<organism evidence="3 4">
    <name type="scientific">Thecamonas trahens ATCC 50062</name>
    <dbReference type="NCBI Taxonomy" id="461836"/>
    <lineage>
        <taxon>Eukaryota</taxon>
        <taxon>Apusozoa</taxon>
        <taxon>Apusomonadida</taxon>
        <taxon>Apusomonadidae</taxon>
        <taxon>Thecamonas</taxon>
    </lineage>
</organism>
<feature type="compositionally biased region" description="Polar residues" evidence="1">
    <location>
        <begin position="80"/>
        <end position="100"/>
    </location>
</feature>
<keyword evidence="4" id="KW-1185">Reference proteome</keyword>
<evidence type="ECO:0000256" key="2">
    <source>
        <dbReference type="SAM" id="Phobius"/>
    </source>
</evidence>